<keyword evidence="4" id="KW-1185">Reference proteome</keyword>
<evidence type="ECO:0000313" key="3">
    <source>
        <dbReference type="EMBL" id="KAK8141092.1"/>
    </source>
</evidence>
<protein>
    <recommendedName>
        <fullName evidence="2">DNA2/NAM7 helicase-like C-terminal domain-containing protein</fullName>
    </recommendedName>
</protein>
<dbReference type="Gene3D" id="3.40.50.300">
    <property type="entry name" value="P-loop containing nucleotide triphosphate hydrolases"/>
    <property type="match status" value="2"/>
</dbReference>
<evidence type="ECO:0000313" key="4">
    <source>
        <dbReference type="Proteomes" id="UP001397290"/>
    </source>
</evidence>
<dbReference type="PANTHER" id="PTHR10887">
    <property type="entry name" value="DNA2/NAM7 HELICASE FAMILY"/>
    <property type="match status" value="1"/>
</dbReference>
<accession>A0AAW0RFZ8</accession>
<feature type="compositionally biased region" description="Low complexity" evidence="1">
    <location>
        <begin position="17"/>
        <end position="34"/>
    </location>
</feature>
<dbReference type="InterPro" id="IPR045055">
    <property type="entry name" value="DNA2/NAM7-like"/>
</dbReference>
<name>A0AAW0RFZ8_9HYPO</name>
<dbReference type="Proteomes" id="UP001397290">
    <property type="component" value="Unassembled WGS sequence"/>
</dbReference>
<dbReference type="CDD" id="cd18808">
    <property type="entry name" value="SF1_C_Upf1"/>
    <property type="match status" value="1"/>
</dbReference>
<evidence type="ECO:0000259" key="2">
    <source>
        <dbReference type="Pfam" id="PF13087"/>
    </source>
</evidence>
<feature type="region of interest" description="Disordered" evidence="1">
    <location>
        <begin position="1"/>
        <end position="51"/>
    </location>
</feature>
<dbReference type="PANTHER" id="PTHR10887:SF495">
    <property type="entry name" value="HELICASE SENATAXIN ISOFORM X1-RELATED"/>
    <property type="match status" value="1"/>
</dbReference>
<reference evidence="3 4" key="1">
    <citation type="submission" date="2020-02" db="EMBL/GenBank/DDBJ databases">
        <title>Comparative genomics of the hypocrealean fungal genus Beauvera.</title>
        <authorList>
            <person name="Showalter D.N."/>
            <person name="Bushley K.E."/>
            <person name="Rehner S.A."/>
        </authorList>
    </citation>
    <scope>NUCLEOTIDE SEQUENCE [LARGE SCALE GENOMIC DNA]</scope>
    <source>
        <strain evidence="3 4">ARSEF4384</strain>
    </source>
</reference>
<sequence>MQTNLPSRLAKRQGNNTAAPAKPATAAKPAQAEARTMSQKPMSSEKPDKAPKIQSVFGKDCAILLGESLTPVVVAKALDKNSLISAKLRILRPQDCDPFLGYTIEVDLEDQARNEALGFGVRYDCRRAELDVEVATKHVINVKFPRDITIVVEDARQALPNYSEIFSGSKYSEAAVVHITIPENSDEPIVEGFGLPFSDHKNPQLEGWLHGNQPITVGFSLVDLVRQKKMSFFMDLSVHVVNKKFFEQPLPEPFKLPYQTVGAKFEDYREPVKMHQGHQFMPRFVLDSDDDHNIVVNHAVVQDMLWIYEAAHEIKRMKRPVYFAALDKPSADREKKFYVIVSLLDDFRAAYGDAWRRLTRYFGRVEVSFYDSETSSSDPCEEWDGTIIENPESIPRFVECHKPDAEKELVMLIEPSKRPCKKSALTRRQNWATIFINPEAHEIKRKIASTDRFLSTSGPANVAGWNLPGQLPTAVQLQNQATVMDLMHLHRVFVRGAGFWEWQMSGGGGEDVPRSLPVLNFLEFGNRALATAIVQEALPEDRARWANYLQRRPLGFGIISAAPGTGKTTMMASAVIAMAARLGKVLCSAPANVALTNFAERIYKRSCAVVERYKANNTGNKLPPYRRLTVVRGYKLEFELVATKALLQDPSLGDAAVPDHMVLDHANSRWKLHLSPTYWLLMVLGSSAVRKLEHDDGAGLWALRNLPCEGHMARLRAVARGEMSWAAFNEGLEKEQFARYIGKMLEYVDVLCLTPAASHYGREYAMWKHWHAKAIAIDEAGNMLCADLYDVWGNTMQPCFLGGDHQQLPPTVLSSMDNVNGEYRNRFAKYGKISALLKFQAMGMPVYRLNQQLRMAKGMFDIPSKVIYPDVPFTYSRSCDISRPEFKIGRDLESYLRRVFPGLAAPPHGRVRPVFLHCPRSETVQDKITGSSRMNSEQVTISLKAVAGFIKASRADPARISILSPYAANVAEIKQQLKQPQYEPIRGMPSPSTVDSFQGQENDIIVLVMGTTVASGPGFTADPARLNVAMTRPRSGLVIVGDVNAAGQLMESDGRLSENSTNKTFEFIDSEGNRCIRKAPALRSVLSTLVREGRVVTVV</sequence>
<dbReference type="SUPFAM" id="SSF52540">
    <property type="entry name" value="P-loop containing nucleoside triphosphate hydrolases"/>
    <property type="match status" value="1"/>
</dbReference>
<gene>
    <name evidence="3" type="ORF">G3M48_000853</name>
</gene>
<dbReference type="AlphaFoldDB" id="A0AAW0RFZ8"/>
<proteinExistence type="predicted"/>
<dbReference type="EMBL" id="JAAHCF010001206">
    <property type="protein sequence ID" value="KAK8141092.1"/>
    <property type="molecule type" value="Genomic_DNA"/>
</dbReference>
<dbReference type="InterPro" id="IPR047187">
    <property type="entry name" value="SF1_C_Upf1"/>
</dbReference>
<dbReference type="InterPro" id="IPR041679">
    <property type="entry name" value="DNA2/NAM7-like_C"/>
</dbReference>
<comment type="caution">
    <text evidence="3">The sequence shown here is derived from an EMBL/GenBank/DDBJ whole genome shotgun (WGS) entry which is preliminary data.</text>
</comment>
<feature type="domain" description="DNA2/NAM7 helicase-like C-terminal" evidence="2">
    <location>
        <begin position="838"/>
        <end position="1043"/>
    </location>
</feature>
<organism evidence="3 4">
    <name type="scientific">Beauveria asiatica</name>
    <dbReference type="NCBI Taxonomy" id="1069075"/>
    <lineage>
        <taxon>Eukaryota</taxon>
        <taxon>Fungi</taxon>
        <taxon>Dikarya</taxon>
        <taxon>Ascomycota</taxon>
        <taxon>Pezizomycotina</taxon>
        <taxon>Sordariomycetes</taxon>
        <taxon>Hypocreomycetidae</taxon>
        <taxon>Hypocreales</taxon>
        <taxon>Cordycipitaceae</taxon>
        <taxon>Beauveria</taxon>
    </lineage>
</organism>
<dbReference type="Pfam" id="PF13087">
    <property type="entry name" value="AAA_12"/>
    <property type="match status" value="1"/>
</dbReference>
<dbReference type="InterPro" id="IPR027417">
    <property type="entry name" value="P-loop_NTPase"/>
</dbReference>
<evidence type="ECO:0000256" key="1">
    <source>
        <dbReference type="SAM" id="MobiDB-lite"/>
    </source>
</evidence>